<dbReference type="FunFam" id="6.10.140.2220:FF:000022">
    <property type="entry name" value="Leucine-rich repeat-containing protein"/>
    <property type="match status" value="1"/>
</dbReference>
<feature type="region of interest" description="Disordered" evidence="5">
    <location>
        <begin position="161"/>
        <end position="207"/>
    </location>
</feature>
<feature type="region of interest" description="Disordered" evidence="5">
    <location>
        <begin position="230"/>
        <end position="332"/>
    </location>
</feature>
<feature type="compositionally biased region" description="Low complexity" evidence="5">
    <location>
        <begin position="245"/>
        <end position="260"/>
    </location>
</feature>
<feature type="compositionally biased region" description="Low complexity" evidence="5">
    <location>
        <begin position="1791"/>
        <end position="1817"/>
    </location>
</feature>
<feature type="region of interest" description="Disordered" evidence="5">
    <location>
        <begin position="1596"/>
        <end position="1903"/>
    </location>
</feature>
<feature type="compositionally biased region" description="Basic and acidic residues" evidence="5">
    <location>
        <begin position="161"/>
        <end position="171"/>
    </location>
</feature>
<dbReference type="PANTHER" id="PTHR10237:SF15">
    <property type="entry name" value="LD37257P"/>
    <property type="match status" value="1"/>
</dbReference>
<evidence type="ECO:0000259" key="6">
    <source>
        <dbReference type="PROSITE" id="PS50865"/>
    </source>
</evidence>
<feature type="compositionally biased region" description="Polar residues" evidence="5">
    <location>
        <begin position="1535"/>
        <end position="1551"/>
    </location>
</feature>
<keyword evidence="1" id="KW-0479">Metal-binding</keyword>
<feature type="compositionally biased region" description="Polar residues" evidence="5">
    <location>
        <begin position="183"/>
        <end position="192"/>
    </location>
</feature>
<feature type="compositionally biased region" description="Basic and acidic residues" evidence="5">
    <location>
        <begin position="1106"/>
        <end position="1128"/>
    </location>
</feature>
<reference evidence="7" key="1">
    <citation type="journal article" date="2008" name="Nature">
        <title>The amphioxus genome and the evolution of the chordate karyotype.</title>
        <authorList>
            <consortium name="US DOE Joint Genome Institute (JGI-PGF)"/>
            <person name="Putnam N.H."/>
            <person name="Butts T."/>
            <person name="Ferrier D.E.K."/>
            <person name="Furlong R.F."/>
            <person name="Hellsten U."/>
            <person name="Kawashima T."/>
            <person name="Robinson-Rechavi M."/>
            <person name="Shoguchi E."/>
            <person name="Terry A."/>
            <person name="Yu J.-K."/>
            <person name="Benito-Gutierrez E.L."/>
            <person name="Dubchak I."/>
            <person name="Garcia-Fernandez J."/>
            <person name="Gibson-Brown J.J."/>
            <person name="Grigoriev I.V."/>
            <person name="Horton A.C."/>
            <person name="de Jong P.J."/>
            <person name="Jurka J."/>
            <person name="Kapitonov V.V."/>
            <person name="Kohara Y."/>
            <person name="Kuroki Y."/>
            <person name="Lindquist E."/>
            <person name="Lucas S."/>
            <person name="Osoegawa K."/>
            <person name="Pennacchio L.A."/>
            <person name="Salamov A.A."/>
            <person name="Satou Y."/>
            <person name="Sauka-Spengler T."/>
            <person name="Schmutz J."/>
            <person name="Shin-I T."/>
            <person name="Toyoda A."/>
            <person name="Bronner-Fraser M."/>
            <person name="Fujiyama A."/>
            <person name="Holland L.Z."/>
            <person name="Holland P.W.H."/>
            <person name="Satoh N."/>
            <person name="Rokhsar D.S."/>
        </authorList>
    </citation>
    <scope>NUCLEOTIDE SEQUENCE [LARGE SCALE GENOMIC DNA]</scope>
    <source>
        <strain evidence="7">S238N-H82</strain>
        <tissue evidence="7">Testes</tissue>
    </source>
</reference>
<dbReference type="InterPro" id="IPR002893">
    <property type="entry name" value="Znf_MYND"/>
</dbReference>
<keyword evidence="3" id="KW-0862">Zinc</keyword>
<feature type="compositionally biased region" description="Basic residues" evidence="5">
    <location>
        <begin position="1403"/>
        <end position="1425"/>
    </location>
</feature>
<feature type="domain" description="MYND-type" evidence="6">
    <location>
        <begin position="2545"/>
        <end position="2581"/>
    </location>
</feature>
<feature type="compositionally biased region" description="Basic and acidic residues" evidence="5">
    <location>
        <begin position="2040"/>
        <end position="2054"/>
    </location>
</feature>
<name>C3Z4D8_BRAFL</name>
<feature type="compositionally biased region" description="Polar residues" evidence="5">
    <location>
        <begin position="1518"/>
        <end position="1527"/>
    </location>
</feature>
<evidence type="ECO:0000256" key="5">
    <source>
        <dbReference type="SAM" id="MobiDB-lite"/>
    </source>
</evidence>
<feature type="compositionally biased region" description="Basic and acidic residues" evidence="5">
    <location>
        <begin position="372"/>
        <end position="381"/>
    </location>
</feature>
<proteinExistence type="predicted"/>
<protein>
    <recommendedName>
        <fullName evidence="6">MYND-type domain-containing protein</fullName>
    </recommendedName>
</protein>
<feature type="compositionally biased region" description="Basic and acidic residues" evidence="5">
    <location>
        <begin position="346"/>
        <end position="355"/>
    </location>
</feature>
<feature type="compositionally biased region" description="Pro residues" evidence="5">
    <location>
        <begin position="1883"/>
        <end position="1899"/>
    </location>
</feature>
<feature type="compositionally biased region" description="Polar residues" evidence="5">
    <location>
        <begin position="571"/>
        <end position="581"/>
    </location>
</feature>
<feature type="compositionally biased region" description="Polar residues" evidence="5">
    <location>
        <begin position="552"/>
        <end position="564"/>
    </location>
</feature>
<dbReference type="STRING" id="7739.C3Z4D8"/>
<feature type="compositionally biased region" description="Polar residues" evidence="5">
    <location>
        <begin position="1477"/>
        <end position="1495"/>
    </location>
</feature>
<feature type="compositionally biased region" description="Polar residues" evidence="5">
    <location>
        <begin position="1282"/>
        <end position="1299"/>
    </location>
</feature>
<feature type="compositionally biased region" description="Polar residues" evidence="5">
    <location>
        <begin position="316"/>
        <end position="326"/>
    </location>
</feature>
<feature type="compositionally biased region" description="Basic and acidic residues" evidence="5">
    <location>
        <begin position="1751"/>
        <end position="1763"/>
    </location>
</feature>
<dbReference type="Pfam" id="PF01753">
    <property type="entry name" value="zf-MYND"/>
    <property type="match status" value="1"/>
</dbReference>
<evidence type="ECO:0000256" key="3">
    <source>
        <dbReference type="ARBA" id="ARBA00022833"/>
    </source>
</evidence>
<feature type="compositionally biased region" description="Polar residues" evidence="5">
    <location>
        <begin position="1687"/>
        <end position="1705"/>
    </location>
</feature>
<feature type="compositionally biased region" description="Polar residues" evidence="5">
    <location>
        <begin position="1661"/>
        <end position="1679"/>
    </location>
</feature>
<feature type="compositionally biased region" description="Basic and acidic residues" evidence="5">
    <location>
        <begin position="195"/>
        <end position="204"/>
    </location>
</feature>
<feature type="compositionally biased region" description="Basic and acidic residues" evidence="5">
    <location>
        <begin position="514"/>
        <end position="535"/>
    </location>
</feature>
<feature type="compositionally biased region" description="Polar residues" evidence="5">
    <location>
        <begin position="18"/>
        <end position="30"/>
    </location>
</feature>
<evidence type="ECO:0000256" key="1">
    <source>
        <dbReference type="ARBA" id="ARBA00022723"/>
    </source>
</evidence>
<feature type="compositionally biased region" description="Basic and acidic residues" evidence="5">
    <location>
        <begin position="1440"/>
        <end position="1451"/>
    </location>
</feature>
<feature type="compositionally biased region" description="Polar residues" evidence="5">
    <location>
        <begin position="1848"/>
        <end position="1873"/>
    </location>
</feature>
<feature type="region of interest" description="Disordered" evidence="5">
    <location>
        <begin position="608"/>
        <end position="650"/>
    </location>
</feature>
<feature type="compositionally biased region" description="Basic and acidic residues" evidence="5">
    <location>
        <begin position="417"/>
        <end position="428"/>
    </location>
</feature>
<keyword evidence="2 4" id="KW-0863">Zinc-finger</keyword>
<feature type="compositionally biased region" description="Polar residues" evidence="5">
    <location>
        <begin position="894"/>
        <end position="910"/>
    </location>
</feature>
<dbReference type="InParanoid" id="C3Z4D8"/>
<feature type="compositionally biased region" description="Acidic residues" evidence="5">
    <location>
        <begin position="461"/>
        <end position="482"/>
    </location>
</feature>
<feature type="region of interest" description="Disordered" evidence="5">
    <location>
        <begin position="692"/>
        <end position="730"/>
    </location>
</feature>
<accession>C3Z4D8</accession>
<feature type="region of interest" description="Disordered" evidence="5">
    <location>
        <begin position="1"/>
        <end position="45"/>
    </location>
</feature>
<feature type="compositionally biased region" description="Acidic residues" evidence="5">
    <location>
        <begin position="1342"/>
        <end position="1359"/>
    </location>
</feature>
<feature type="region of interest" description="Disordered" evidence="5">
    <location>
        <begin position="2035"/>
        <end position="2077"/>
    </location>
</feature>
<feature type="compositionally biased region" description="Polar residues" evidence="5">
    <location>
        <begin position="1149"/>
        <end position="1166"/>
    </location>
</feature>
<evidence type="ECO:0000313" key="7">
    <source>
        <dbReference type="EMBL" id="EEN52751.1"/>
    </source>
</evidence>
<dbReference type="PROSITE" id="PS50865">
    <property type="entry name" value="ZF_MYND_2"/>
    <property type="match status" value="1"/>
</dbReference>
<gene>
    <name evidence="7" type="ORF">BRAFLDRAFT_101711</name>
</gene>
<sequence length="2582" mass="280498">MAMFKKRISEESPAPEPQWSSEQIKTSASVRPNLGEFGRKPQGGFADDVVTTSIHWVSFEDLPNKATTDVAVGESKLKWPSWKKGSAKFSKALSSPTLRDRPEPDLTGRISSICRPLSAYGSVRNMDRSIVTATVGYQTDKPSVEGTEHINSIEDRITFHNDSIDSGHEGNFDEEDEEHNNHQFSTKQCFSTEDNDSKCTDGRRPHLTQQVPDEMNLEGFPDQQAGLAVGIGDRNKDKGDTDGISPTRSTASNSSSSQGSDSRRQPKGECNSILHHGSRSNEKSGIDQTVGSAHTKTNPSCKSSEGTSFKEMRQYDSYSNEEMNSCESRDSIRSKEDYALFAQEASIREGKKDTEAAISSPKGGGLDQQASRCHDERRSLEDEGYLAAEHLSQEGAANGDHVGRHSRITQQACSTSDGEKFLQERASLEEIPGADQPMHPSPPMEKEAEEESEYCQCAFNETDDDHEVEAAEADNSSDDDTVSIEHRTESLQKRETSSVRQMTNTTDDDSCPIVEREDATFQHRTQERIGDERSQKSRNSSEALNADRQEQMFPSQMTSPSTFGSPPRLLSSGNPAKQPNSPRRRGSPRIDQIADKLLKNAVVLVERLPRSITDKASQKVKGRDSPKIDTPKAESMDTPKAESMDTTKAESMDIAKAESMPMGNSTNQVVDIAPTSRVSVASRNISDDLPTVAACSSKELREPPAAPPKKRDMKKLLPKPPEPQRYTDGMYPYVPNAAAIPLYPSAHGPVSQQSMPPPPPNGLQYQYAPHGAQYPLGSLQHYHDNGAHQRFYAPYPGVRPRYLPPPNATAGIRNATYPDALQTSSSQPLQQPNPSLVVRIREVGPESMLVAQNRALGGQQQQQDNVAPIYHRQQGAMGSSTAMHQRPRIPYHANESSSLQESRQGTTASQAPLAAETRKPPSLIDAVIDEMYERDESTVAQETSAWRLGKSSANRTERPVVPEVFVSPPARRLKENREVKSAMNLVDKMIEDAYFSSKPVEQNTDVPPEKEVRPFGHSRYSPPLTVSMSDSRLSVHSTPPAHPKDFMSALVARVVDEEYAKDDIVAAVPEGSLHDRQLQDNGSPYHPNLPGPMAKPQERPTANQKHTNDRCKLTDTRSDSHSSPEGHHGLSNAVDETVQDGQGREVKSNTDAVESTASDTQGTKADQVTAIPSPRNVNSEIPSESLPLENLHSSDSSITGSETQRPDLEAISPPHVDNYTYENGHRCVAGRAEPESEPLMPSQENQDGKECAAAPHVTNNGLSTEEKPLLGNDASPCEEDASSPSKTAGDSTSNEQSLRSSDEESSAVSKDLPRGSTAEVDSKTADQLSSPCTELAEATDLIVDEETASNDRDNADEDLGERSRSGSEVEGLAAAPNEQTGSGEVRGEPTSSALTDERDKSGPKRAGKLKGRKRVVEGRHKKSMTRVKDKAESSAASEARIAHEFPRHNWLGEEEEEPSEVEGKDTIKSRSKHGTISRDSSMESCTSLDSLSSTGKPEGEDDNVFPCPTSPDTVEKSIPTSPDQQEVSEPKSLTVAENLTEDSANADNSRGSGDEGLPITERAAITSTTARHSQEEPLNLSLKAARFVDFYNSVGSKNATKAPEGTQKQGDAAGAPATAEHVNHDTEHPADDGENDKHTKSPGVSPPTLLQDSGVKKDPSASPTAGRTSVAPSPKPTTHFTRESRSSHTPITVTVHTKAKTSTTRHASDSIRSSSSSSSENKPPREVPPAMGNVQDRPTSQNSHSMFSFEDVPKDERATRQDGHQGIGPKRPASPTVRCPPRKRSTVDSGVVCVSPYSPVSPSDKTTNSSPATITTTIHEETPKRRTKSAASLPETTTTTATHHQFAVPSQQAVLPSKKSASQTLRSSSSGQERPSVISAVPVTPPLPPRPAAPPPQPNDIPHRADQSVTAALLARLEVMTKNKVNIERELVNQELLLTELRKRVAEDKSGLLRKQSQEKEALLFHMRMTYQKLCEDIDYLMRSGPPKFGEGLKPLHAMAPNSKAPHSTGQPSQAIPIHRAQSDSAITLQAGGKIGGEANRWRETTASERRSSDGESSSDVQIIGQKGPTISNSLQDFRHVNPHIPPYLDPRYVADARQAALVYGNAGGQQYSPTVSTAAKNHMSPRSGAPRFAPYAQTQNDLAAATAAERRRQAHMDVKRAKQILNEHKSFVEKYSRPGEGNNPHNEVQLNAPPANTAVPQAPVQGAVQTSTIHPYPHGVPIHQAVTMAQVMPILPGDPSLASRSAAVAHMVGPDQRPLPAIAHQGMHPFYYINPGMPIPGYQQQPIPGQSPRVMNPVTQQLLSPPAGQQIPTSTPNHQLNNLRGAHRPPNITSTVSVNSKEPPAAAQHHPVLLPGNPTPGQMCHHHHQQQYGWPGQLVPNNAEMNAAYFAAHAAQHAAKVQSRAEAAMKRGQSVKDHLQRPNVVALPEMQQAAYLSKHFKPFVTAPDGSIHPAKTHPAHLQQARSQAKEHPRAVQQTALEAAYLHDVQLYHANNQSASVFRGNPMMRGPPSVENGQGSPSTMGPPRRDSGGIVSIADDEYHSCVVCNKEATFLCSGCRKAWYCSPTCQVQAWEKHSEDCL</sequence>
<feature type="region of interest" description="Disordered" evidence="5">
    <location>
        <begin position="1068"/>
        <end position="1579"/>
    </location>
</feature>
<dbReference type="EMBL" id="GG666578">
    <property type="protein sequence ID" value="EEN52751.1"/>
    <property type="molecule type" value="Genomic_DNA"/>
</dbReference>
<dbReference type="eggNOG" id="ENOG502SG8R">
    <property type="taxonomic scope" value="Eukaryota"/>
</dbReference>
<dbReference type="SUPFAM" id="SSF144232">
    <property type="entry name" value="HIT/MYND zinc finger-like"/>
    <property type="match status" value="1"/>
</dbReference>
<feature type="compositionally biased region" description="Basic and acidic residues" evidence="5">
    <location>
        <begin position="483"/>
        <end position="497"/>
    </location>
</feature>
<evidence type="ECO:0000256" key="2">
    <source>
        <dbReference type="ARBA" id="ARBA00022771"/>
    </source>
</evidence>
<feature type="region of interest" description="Disordered" evidence="5">
    <location>
        <begin position="1000"/>
        <end position="1023"/>
    </location>
</feature>
<feature type="compositionally biased region" description="Polar residues" evidence="5">
    <location>
        <begin position="1191"/>
        <end position="1203"/>
    </location>
</feature>
<dbReference type="GO" id="GO:0008270">
    <property type="term" value="F:zinc ion binding"/>
    <property type="evidence" value="ECO:0007669"/>
    <property type="project" value="UniProtKB-KW"/>
</dbReference>
<feature type="compositionally biased region" description="Basic and acidic residues" evidence="5">
    <location>
        <begin position="1621"/>
        <end position="1639"/>
    </location>
</feature>
<feature type="region of interest" description="Disordered" evidence="5">
    <location>
        <begin position="346"/>
        <end position="593"/>
    </location>
</feature>
<feature type="region of interest" description="Disordered" evidence="5">
    <location>
        <begin position="744"/>
        <end position="769"/>
    </location>
</feature>
<dbReference type="PANTHER" id="PTHR10237">
    <property type="entry name" value="DEFORMED EPIDERMAL AUTOREGULATORY FACTOR 1 HOMOLOG SUPPRESSIN"/>
    <property type="match status" value="1"/>
</dbReference>
<feature type="region of interest" description="Disordered" evidence="5">
    <location>
        <begin position="2507"/>
        <end position="2532"/>
    </location>
</feature>
<feature type="compositionally biased region" description="Polar residues" evidence="5">
    <location>
        <begin position="1736"/>
        <end position="1746"/>
    </location>
</feature>
<dbReference type="InterPro" id="IPR024119">
    <property type="entry name" value="TF_DEAF-1"/>
</dbReference>
<dbReference type="Gene3D" id="6.10.140.2220">
    <property type="match status" value="1"/>
</dbReference>
<evidence type="ECO:0000256" key="4">
    <source>
        <dbReference type="PROSITE-ProRule" id="PRU00134"/>
    </source>
</evidence>
<feature type="compositionally biased region" description="Polar residues" evidence="5">
    <location>
        <begin position="286"/>
        <end position="307"/>
    </location>
</feature>
<feature type="region of interest" description="Disordered" evidence="5">
    <location>
        <begin position="894"/>
        <end position="922"/>
    </location>
</feature>
<organism>
    <name type="scientific">Branchiostoma floridae</name>
    <name type="common">Florida lancelet</name>
    <name type="synonym">Amphioxus</name>
    <dbReference type="NCBI Taxonomy" id="7739"/>
    <lineage>
        <taxon>Eukaryota</taxon>
        <taxon>Metazoa</taxon>
        <taxon>Chordata</taxon>
        <taxon>Cephalochordata</taxon>
        <taxon>Leptocardii</taxon>
        <taxon>Amphioxiformes</taxon>
        <taxon>Branchiostomatidae</taxon>
        <taxon>Branchiostoma</taxon>
    </lineage>
</organism>
<feature type="compositionally biased region" description="Low complexity" evidence="5">
    <location>
        <begin position="1710"/>
        <end position="1719"/>
    </location>
</feature>